<feature type="compositionally biased region" description="Low complexity" evidence="9">
    <location>
        <begin position="296"/>
        <end position="306"/>
    </location>
</feature>
<feature type="domain" description="Rab-GAP TBC" evidence="11">
    <location>
        <begin position="647"/>
        <end position="841"/>
    </location>
</feature>
<dbReference type="PANTHER" id="PTHR47219:SF20">
    <property type="entry name" value="TBC1 DOMAIN FAMILY MEMBER 2B"/>
    <property type="match status" value="1"/>
</dbReference>
<dbReference type="SMART" id="SM00233">
    <property type="entry name" value="PH"/>
    <property type="match status" value="1"/>
</dbReference>
<comment type="function">
    <text evidence="6">GTPase-activating protein that plays a role in the early steps of endocytosis.</text>
</comment>
<dbReference type="Pfam" id="PF00566">
    <property type="entry name" value="RabGAP-TBC"/>
    <property type="match status" value="1"/>
</dbReference>
<evidence type="ECO:0000256" key="7">
    <source>
        <dbReference type="ARBA" id="ARBA00067507"/>
    </source>
</evidence>
<keyword evidence="5 8" id="KW-0175">Coiled coil</keyword>
<accession>A0A226NDQ4</accession>
<evidence type="ECO:0000256" key="4">
    <source>
        <dbReference type="ARBA" id="ARBA00022753"/>
    </source>
</evidence>
<dbReference type="GO" id="GO:0005096">
    <property type="term" value="F:GTPase activator activity"/>
    <property type="evidence" value="ECO:0007669"/>
    <property type="project" value="UniProtKB-KW"/>
</dbReference>
<evidence type="ECO:0000313" key="12">
    <source>
        <dbReference type="EMBL" id="OXB65671.1"/>
    </source>
</evidence>
<dbReference type="STRING" id="9009.A0A226NDQ4"/>
<evidence type="ECO:0000259" key="10">
    <source>
        <dbReference type="PROSITE" id="PS50003"/>
    </source>
</evidence>
<dbReference type="GO" id="GO:0005769">
    <property type="term" value="C:early endosome"/>
    <property type="evidence" value="ECO:0007669"/>
    <property type="project" value="UniProtKB-SubCell"/>
</dbReference>
<dbReference type="OrthoDB" id="294251at2759"/>
<feature type="region of interest" description="Disordered" evidence="9">
    <location>
        <begin position="286"/>
        <end position="312"/>
    </location>
</feature>
<feature type="coiled-coil region" evidence="8">
    <location>
        <begin position="319"/>
        <end position="353"/>
    </location>
</feature>
<evidence type="ECO:0000256" key="1">
    <source>
        <dbReference type="ARBA" id="ARBA00004412"/>
    </source>
</evidence>
<dbReference type="FunFam" id="1.10.8.270:FF:000014">
    <property type="entry name" value="Putative TBC1 domain family member 2B"/>
    <property type="match status" value="1"/>
</dbReference>
<dbReference type="Proteomes" id="UP000198323">
    <property type="component" value="Unassembled WGS sequence"/>
</dbReference>
<dbReference type="AlphaFoldDB" id="A0A226NDQ4"/>
<dbReference type="InterPro" id="IPR000195">
    <property type="entry name" value="Rab-GAP-TBC_dom"/>
</dbReference>
<dbReference type="InterPro" id="IPR035969">
    <property type="entry name" value="Rab-GAP_TBC_sf"/>
</dbReference>
<evidence type="ECO:0000256" key="6">
    <source>
        <dbReference type="ARBA" id="ARBA00057111"/>
    </source>
</evidence>
<dbReference type="SMART" id="SM00164">
    <property type="entry name" value="TBC"/>
    <property type="match status" value="1"/>
</dbReference>
<evidence type="ECO:0000256" key="2">
    <source>
        <dbReference type="ARBA" id="ARBA00022468"/>
    </source>
</evidence>
<dbReference type="FunFam" id="1.10.10.750:FF:000018">
    <property type="entry name" value="TBC domaincontaining protein"/>
    <property type="match status" value="1"/>
</dbReference>
<evidence type="ECO:0000256" key="8">
    <source>
        <dbReference type="SAM" id="Coils"/>
    </source>
</evidence>
<evidence type="ECO:0000256" key="3">
    <source>
        <dbReference type="ARBA" id="ARBA00022553"/>
    </source>
</evidence>
<evidence type="ECO:0000313" key="13">
    <source>
        <dbReference type="Proteomes" id="UP000198323"/>
    </source>
</evidence>
<dbReference type="Gene3D" id="1.10.8.270">
    <property type="entry name" value="putative rabgap domain of human tbc1 domain family member 14 like domains"/>
    <property type="match status" value="1"/>
</dbReference>
<dbReference type="PROSITE" id="PS50086">
    <property type="entry name" value="TBC_RABGAP"/>
    <property type="match status" value="1"/>
</dbReference>
<name>A0A226NDQ4_CALSU</name>
<reference evidence="12 13" key="1">
    <citation type="submission" date="2016-07" db="EMBL/GenBank/DDBJ databases">
        <title>Disparate Historic Effective Population Sizes Predicted by Modern Levels of Genome Diversity for the Scaled Quail (Callipepla squamata) and the Northern Bobwhite (Colinus virginianus): Inferences from First and Second Generation Draft Genome Assemblies for Sympatric New World Quail.</title>
        <authorList>
            <person name="Oldeschulte D.L."/>
            <person name="Halley Y.A."/>
            <person name="Bhattarai E.K."/>
            <person name="Brashear W.A."/>
            <person name="Hill J."/>
            <person name="Metz R.P."/>
            <person name="Johnson C.D."/>
            <person name="Rollins D."/>
            <person name="Peterson M.J."/>
            <person name="Bickhart D.M."/>
            <person name="Decker J.E."/>
            <person name="Seabury C.M."/>
        </authorList>
    </citation>
    <scope>NUCLEOTIDE SEQUENCE [LARGE SCALE GENOMIC DNA]</scope>
    <source>
        <strain evidence="12 13">Texas</strain>
        <tissue evidence="12">Leg muscle</tissue>
    </source>
</reference>
<keyword evidence="4" id="KW-0967">Endosome</keyword>
<dbReference type="PROSITE" id="PS50003">
    <property type="entry name" value="PH_DOMAIN"/>
    <property type="match status" value="1"/>
</dbReference>
<dbReference type="FunFam" id="2.30.29.30:FF:000326">
    <property type="entry name" value="TBC1 domain family member 2B"/>
    <property type="match status" value="1"/>
</dbReference>
<feature type="domain" description="PH" evidence="10">
    <location>
        <begin position="21"/>
        <end position="128"/>
    </location>
</feature>
<dbReference type="PANTHER" id="PTHR47219">
    <property type="entry name" value="RAB GTPASE-ACTIVATING PROTEIN 1-LIKE"/>
    <property type="match status" value="1"/>
</dbReference>
<dbReference type="InterPro" id="IPR001849">
    <property type="entry name" value="PH_domain"/>
</dbReference>
<proteinExistence type="predicted"/>
<dbReference type="Gene3D" id="1.10.10.750">
    <property type="entry name" value="Ypt/Rab-GAP domain of gyp1p, domain 1"/>
    <property type="match status" value="1"/>
</dbReference>
<dbReference type="GO" id="GO:0031267">
    <property type="term" value="F:small GTPase binding"/>
    <property type="evidence" value="ECO:0007669"/>
    <property type="project" value="TreeGrafter"/>
</dbReference>
<dbReference type="InterPro" id="IPR011993">
    <property type="entry name" value="PH-like_dom_sf"/>
</dbReference>
<evidence type="ECO:0000256" key="5">
    <source>
        <dbReference type="ARBA" id="ARBA00023054"/>
    </source>
</evidence>
<dbReference type="SUPFAM" id="SSF47923">
    <property type="entry name" value="Ypt/Rab-GAP domain of gyp1p"/>
    <property type="match status" value="2"/>
</dbReference>
<keyword evidence="13" id="KW-1185">Reference proteome</keyword>
<comment type="subcellular location">
    <subcellularLocation>
        <location evidence="1">Early endosome</location>
    </subcellularLocation>
</comment>
<dbReference type="Gene3D" id="2.30.29.30">
    <property type="entry name" value="Pleckstrin-homology domain (PH domain)/Phosphotyrosine-binding domain (PTB)"/>
    <property type="match status" value="1"/>
</dbReference>
<dbReference type="EMBL" id="MCFN01000086">
    <property type="protein sequence ID" value="OXB65671.1"/>
    <property type="molecule type" value="Genomic_DNA"/>
</dbReference>
<comment type="caution">
    <text evidence="12">The sequence shown here is derived from an EMBL/GenBank/DDBJ whole genome shotgun (WGS) entry which is preliminary data.</text>
</comment>
<dbReference type="FunFam" id="1.10.472.80:FF:000018">
    <property type="entry name" value="TBC1 domain family member 2B"/>
    <property type="match status" value="1"/>
</dbReference>
<organism evidence="12 13">
    <name type="scientific">Callipepla squamata</name>
    <name type="common">Scaled quail</name>
    <dbReference type="NCBI Taxonomy" id="9009"/>
    <lineage>
        <taxon>Eukaryota</taxon>
        <taxon>Metazoa</taxon>
        <taxon>Chordata</taxon>
        <taxon>Craniata</taxon>
        <taxon>Vertebrata</taxon>
        <taxon>Euteleostomi</taxon>
        <taxon>Archelosauria</taxon>
        <taxon>Archosauria</taxon>
        <taxon>Dinosauria</taxon>
        <taxon>Saurischia</taxon>
        <taxon>Theropoda</taxon>
        <taxon>Coelurosauria</taxon>
        <taxon>Aves</taxon>
        <taxon>Neognathae</taxon>
        <taxon>Galloanserae</taxon>
        <taxon>Galliformes</taxon>
        <taxon>Odontophoridae</taxon>
        <taxon>Callipepla</taxon>
    </lineage>
</organism>
<keyword evidence="2" id="KW-0343">GTPase activation</keyword>
<dbReference type="Pfam" id="PF00169">
    <property type="entry name" value="PH"/>
    <property type="match status" value="1"/>
</dbReference>
<dbReference type="Gene3D" id="1.10.472.80">
    <property type="entry name" value="Ypt/Rab-GAP domain of gyp1p, domain 3"/>
    <property type="match status" value="1"/>
</dbReference>
<dbReference type="GO" id="GO:0005829">
    <property type="term" value="C:cytosol"/>
    <property type="evidence" value="ECO:0007669"/>
    <property type="project" value="UniProtKB-ARBA"/>
</dbReference>
<protein>
    <recommendedName>
        <fullName evidence="7">TBC1 domain family member 2B</fullName>
    </recommendedName>
</protein>
<dbReference type="SUPFAM" id="SSF50729">
    <property type="entry name" value="PH domain-like"/>
    <property type="match status" value="1"/>
</dbReference>
<dbReference type="CDD" id="cd01265">
    <property type="entry name" value="PH_TBC1D2A"/>
    <property type="match status" value="1"/>
</dbReference>
<dbReference type="FunFam" id="1.10.287.1490:FF:000020">
    <property type="entry name" value="TBC1 domain family member 2B isoform X2"/>
    <property type="match status" value="1"/>
</dbReference>
<dbReference type="Gene3D" id="1.10.287.1490">
    <property type="match status" value="1"/>
</dbReference>
<feature type="coiled-coil region" evidence="8">
    <location>
        <begin position="379"/>
        <end position="519"/>
    </location>
</feature>
<keyword evidence="3" id="KW-0597">Phosphoprotein</keyword>
<evidence type="ECO:0000259" key="11">
    <source>
        <dbReference type="PROSITE" id="PS50086"/>
    </source>
</evidence>
<gene>
    <name evidence="12" type="ORF">ASZ78_014650</name>
</gene>
<evidence type="ECO:0000256" key="9">
    <source>
        <dbReference type="SAM" id="MobiDB-lite"/>
    </source>
</evidence>
<dbReference type="InterPro" id="IPR050302">
    <property type="entry name" value="Rab_GAP_TBC_domain"/>
</dbReference>
<sequence length="1018" mass="116302">MPAAGSEGDEGPAGEQAVPGGPKLCGYLQKLSGKGPLRGFRSRWFVFDPRRCYLYYFKGPQEPLPLGHIDIASACFSYHQPEAAAAAAAGDEAAAFEVHGPGGAVAVLKAATRQDMTYWLQELQQKRWEYCNNLDAAKRDSRTSPTPSDFSKGLVAKDNPDLNILSQNASAERARNILAVETSPTDLVGEQAASQPAPVPASAINFSLKQWSTEIKNSMSSLRKGNNENRKSVFYTSEEWELLDPTPKDLEDSVALEEKRKHLAEGNKGLASSAFPFDFGRIPQKTRRPLKDMIGSSKNRNSSDSSPTEWYSGNGNKLVSELQLKYQSQQEELEKLKKDLLSQKELVRLLQQTVRSSQYDKYFASRLCEGVPKDKLELLHQKDDQILGLNNQLEKLNLEKDSLQQEVKNLKCKVGELNEQLGMLMETIQAKDEVIMKLSRQLSECEDNSSSPSGSVNSPVATCINKELQELDRLKDSLQGYKTQNKFLNKEILELSALRRNAEAREREWQAKYTSLEAKLCQIESKYLILLQEVKTPVCSEEQSPAREVITQLLEDALKAETSEQPEQAFFKPHLVSEYDIYGFQTVPEDDEEEKLVAKSRALDLRSLSLSENREISAGVKWENYLASTMNREMMRCAELKNLIRSGIPHEHRSKVWKWCVSLHVKKFKDSTVPEYFQTLLQSALEKQNPASKQIELDLLRTLPNNKHYSSPTSEGIQKLRNVLLAFSWRNPDIGYCQGLNRLVAIALLYLEQEDAFWCLVTIVEVFMPRDYYTKTLLGSQVDQRVFKDLMSEKLPRLHAHFEQYKVDYTLITFNWFLVVFVDSVVSDILFKIWDSFLYEGPKVIFRFALAFFKYKEEEILKLQDSMSIFKYLRYFTRTVLDARWVTHICALLGLLHCFIILDNLRADCPGIELSIIQLSDGTCCVFSLDDDILISQAYIFSVVKNRNYCSTVRKLTGIAFGDLNPFPLRQIRNRRTYHLEKVRLELNELEAIREDFLRERETCVEKRDLISDDEEDS</sequence>